<dbReference type="EMBL" id="CAACVG010009461">
    <property type="protein sequence ID" value="VEN53368.1"/>
    <property type="molecule type" value="Genomic_DNA"/>
</dbReference>
<proteinExistence type="predicted"/>
<keyword evidence="2" id="KW-1185">Reference proteome</keyword>
<dbReference type="Proteomes" id="UP000410492">
    <property type="component" value="Unassembled WGS sequence"/>
</dbReference>
<evidence type="ECO:0000313" key="2">
    <source>
        <dbReference type="Proteomes" id="UP000410492"/>
    </source>
</evidence>
<organism evidence="1 2">
    <name type="scientific">Callosobruchus maculatus</name>
    <name type="common">Southern cowpea weevil</name>
    <name type="synonym">Pulse bruchid</name>
    <dbReference type="NCBI Taxonomy" id="64391"/>
    <lineage>
        <taxon>Eukaryota</taxon>
        <taxon>Metazoa</taxon>
        <taxon>Ecdysozoa</taxon>
        <taxon>Arthropoda</taxon>
        <taxon>Hexapoda</taxon>
        <taxon>Insecta</taxon>
        <taxon>Pterygota</taxon>
        <taxon>Neoptera</taxon>
        <taxon>Endopterygota</taxon>
        <taxon>Coleoptera</taxon>
        <taxon>Polyphaga</taxon>
        <taxon>Cucujiformia</taxon>
        <taxon>Chrysomeloidea</taxon>
        <taxon>Chrysomelidae</taxon>
        <taxon>Bruchinae</taxon>
        <taxon>Bruchini</taxon>
        <taxon>Callosobruchus</taxon>
    </lineage>
</organism>
<name>A0A653D1F2_CALMS</name>
<evidence type="ECO:0000313" key="1">
    <source>
        <dbReference type="EMBL" id="VEN53368.1"/>
    </source>
</evidence>
<sequence length="43" mass="4646">MWTRSIGAKSVRINCITEDHLTASARGAPDIVMVTVGMRSSVK</sequence>
<reference evidence="1 2" key="1">
    <citation type="submission" date="2019-01" db="EMBL/GenBank/DDBJ databases">
        <authorList>
            <person name="Sayadi A."/>
        </authorList>
    </citation>
    <scope>NUCLEOTIDE SEQUENCE [LARGE SCALE GENOMIC DNA]</scope>
</reference>
<dbReference type="AlphaFoldDB" id="A0A653D1F2"/>
<gene>
    <name evidence="1" type="ORF">CALMAC_LOCUS13184</name>
</gene>
<accession>A0A653D1F2</accession>
<protein>
    <submittedName>
        <fullName evidence="1">Uncharacterized protein</fullName>
    </submittedName>
</protein>